<evidence type="ECO:0008006" key="4">
    <source>
        <dbReference type="Google" id="ProtNLM"/>
    </source>
</evidence>
<sequence>MRLIVAIAGAGLLLLAGCDAYAGHAADAIEQQLRSSSSVSFYFVSRTENYDYDARTIQSEASVQVRRSCGANCHNFMEPVLANLRASKTSSCLPGQQDLLITFGESQIIYSYSGRHVMYQDQCYFNPESVHQLLKSDGFFFR</sequence>
<evidence type="ECO:0000313" key="2">
    <source>
        <dbReference type="EMBL" id="MBD7987439.1"/>
    </source>
</evidence>
<dbReference type="EMBL" id="JACSQJ010000002">
    <property type="protein sequence ID" value="MBD7987439.1"/>
    <property type="molecule type" value="Genomic_DNA"/>
</dbReference>
<dbReference type="Proteomes" id="UP000647183">
    <property type="component" value="Unassembled WGS sequence"/>
</dbReference>
<keyword evidence="1" id="KW-0732">Signal</keyword>
<feature type="chain" id="PRO_5045441044" description="Lipoprotein" evidence="1">
    <location>
        <begin position="23"/>
        <end position="142"/>
    </location>
</feature>
<protein>
    <recommendedName>
        <fullName evidence="4">Lipoprotein</fullName>
    </recommendedName>
</protein>
<feature type="signal peptide" evidence="1">
    <location>
        <begin position="1"/>
        <end position="22"/>
    </location>
</feature>
<evidence type="ECO:0000313" key="3">
    <source>
        <dbReference type="Proteomes" id="UP000647183"/>
    </source>
</evidence>
<proteinExistence type="predicted"/>
<evidence type="ECO:0000256" key="1">
    <source>
        <dbReference type="SAM" id="SignalP"/>
    </source>
</evidence>
<accession>A0ABR8UIF9</accession>
<gene>
    <name evidence="2" type="ORF">H9645_05295</name>
</gene>
<dbReference type="RefSeq" id="WP_191728687.1">
    <property type="nucleotide sequence ID" value="NZ_JACSQJ010000002.1"/>
</dbReference>
<dbReference type="PROSITE" id="PS51257">
    <property type="entry name" value="PROKAR_LIPOPROTEIN"/>
    <property type="match status" value="1"/>
</dbReference>
<comment type="caution">
    <text evidence="2">The sequence shown here is derived from an EMBL/GenBank/DDBJ whole genome shotgun (WGS) entry which is preliminary data.</text>
</comment>
<keyword evidence="3" id="KW-1185">Reference proteome</keyword>
<organism evidence="2 3">
    <name type="scientific">Luteimonas colneyensis</name>
    <dbReference type="NCBI Taxonomy" id="2762230"/>
    <lineage>
        <taxon>Bacteria</taxon>
        <taxon>Pseudomonadati</taxon>
        <taxon>Pseudomonadota</taxon>
        <taxon>Gammaproteobacteria</taxon>
        <taxon>Lysobacterales</taxon>
        <taxon>Lysobacteraceae</taxon>
        <taxon>Luteimonas</taxon>
    </lineage>
</organism>
<reference evidence="2 3" key="1">
    <citation type="submission" date="2020-08" db="EMBL/GenBank/DDBJ databases">
        <title>A Genomic Blueprint of the Chicken Gut Microbiome.</title>
        <authorList>
            <person name="Gilroy R."/>
            <person name="Ravi A."/>
            <person name="Getino M."/>
            <person name="Pursley I."/>
            <person name="Horton D.L."/>
            <person name="Alikhan N.-F."/>
            <person name="Baker D."/>
            <person name="Gharbi K."/>
            <person name="Hall N."/>
            <person name="Watson M."/>
            <person name="Adriaenssens E.M."/>
            <person name="Foster-Nyarko E."/>
            <person name="Jarju S."/>
            <person name="Secka A."/>
            <person name="Antonio M."/>
            <person name="Oren A."/>
            <person name="Chaudhuri R."/>
            <person name="La Ragione R.M."/>
            <person name="Hildebrand F."/>
            <person name="Pallen M.J."/>
        </authorList>
    </citation>
    <scope>NUCLEOTIDE SEQUENCE [LARGE SCALE GENOMIC DNA]</scope>
    <source>
        <strain evidence="2 3">Sa2BVA3</strain>
    </source>
</reference>
<name>A0ABR8UIF9_9GAMM</name>